<organism evidence="1">
    <name type="scientific">Myoviridae sp. ctBCv9</name>
    <dbReference type="NCBI Taxonomy" id="2825045"/>
    <lineage>
        <taxon>Viruses</taxon>
        <taxon>Duplodnaviria</taxon>
        <taxon>Heunggongvirae</taxon>
        <taxon>Uroviricota</taxon>
        <taxon>Caudoviricetes</taxon>
    </lineage>
</organism>
<protein>
    <submittedName>
        <fullName evidence="1">Uncharacterized protein</fullName>
    </submittedName>
</protein>
<sequence>MDAVKFLKERARMCEANQTGEMTCENCAAYKGVSQCYKLGEPKDPEKMVAIVEQWAAEHPVKTRQSVFLKHYPGARITIDGYLHACPMEVFSDTGINCAAQTCSECRKAFWLAEDEEGELPF</sequence>
<name>A0A8S5U6B6_9CAUD</name>
<accession>A0A8S5U6B6</accession>
<dbReference type="EMBL" id="BK016019">
    <property type="protein sequence ID" value="DAF90024.1"/>
    <property type="molecule type" value="Genomic_DNA"/>
</dbReference>
<evidence type="ECO:0000313" key="1">
    <source>
        <dbReference type="EMBL" id="DAF90024.1"/>
    </source>
</evidence>
<proteinExistence type="predicted"/>
<reference evidence="1" key="1">
    <citation type="journal article" date="2021" name="Proc. Natl. Acad. Sci. U.S.A.">
        <title>A Catalog of Tens of Thousands of Viruses from Human Metagenomes Reveals Hidden Associations with Chronic Diseases.</title>
        <authorList>
            <person name="Tisza M.J."/>
            <person name="Buck C.B."/>
        </authorList>
    </citation>
    <scope>NUCLEOTIDE SEQUENCE</scope>
    <source>
        <strain evidence="1">CtBCv9</strain>
    </source>
</reference>